<evidence type="ECO:0000259" key="2">
    <source>
        <dbReference type="Pfam" id="PF19441"/>
    </source>
</evidence>
<protein>
    <recommendedName>
        <fullName evidence="2">Astrotactin-1/2 N-terminal domain-containing protein</fullName>
    </recommendedName>
</protein>
<dbReference type="InterPro" id="IPR045575">
    <property type="entry name" value="ASTN_1_2_N"/>
</dbReference>
<dbReference type="Pfam" id="PF19441">
    <property type="entry name" value="ASTN_1_2_N"/>
    <property type="match status" value="1"/>
</dbReference>
<dbReference type="AlphaFoldDB" id="A0A974C386"/>
<name>A0A974C386_XENLA</name>
<dbReference type="GO" id="GO:0007158">
    <property type="term" value="P:neuron cell-cell adhesion"/>
    <property type="evidence" value="ECO:0007669"/>
    <property type="project" value="TreeGrafter"/>
</dbReference>
<feature type="signal peptide" evidence="1">
    <location>
        <begin position="1"/>
        <end position="26"/>
    </location>
</feature>
<evidence type="ECO:0000313" key="4">
    <source>
        <dbReference type="Proteomes" id="UP000694892"/>
    </source>
</evidence>
<dbReference type="GO" id="GO:0005768">
    <property type="term" value="C:endosome"/>
    <property type="evidence" value="ECO:0007669"/>
    <property type="project" value="TreeGrafter"/>
</dbReference>
<feature type="chain" id="PRO_5036985765" description="Astrotactin-1/2 N-terminal domain-containing protein" evidence="1">
    <location>
        <begin position="27"/>
        <end position="120"/>
    </location>
</feature>
<organism evidence="3 4">
    <name type="scientific">Xenopus laevis</name>
    <name type="common">African clawed frog</name>
    <dbReference type="NCBI Taxonomy" id="8355"/>
    <lineage>
        <taxon>Eukaryota</taxon>
        <taxon>Metazoa</taxon>
        <taxon>Chordata</taxon>
        <taxon>Craniata</taxon>
        <taxon>Vertebrata</taxon>
        <taxon>Euteleostomi</taxon>
        <taxon>Amphibia</taxon>
        <taxon>Batrachia</taxon>
        <taxon>Anura</taxon>
        <taxon>Pipoidea</taxon>
        <taxon>Pipidae</taxon>
        <taxon>Xenopodinae</taxon>
        <taxon>Xenopus</taxon>
        <taxon>Xenopus</taxon>
    </lineage>
</organism>
<gene>
    <name evidence="3" type="ORF">XELAEV_18041903mg</name>
</gene>
<evidence type="ECO:0000313" key="3">
    <source>
        <dbReference type="EMBL" id="OCT65667.1"/>
    </source>
</evidence>
<proteinExistence type="predicted"/>
<evidence type="ECO:0000256" key="1">
    <source>
        <dbReference type="SAM" id="SignalP"/>
    </source>
</evidence>
<feature type="domain" description="Astrotactin-1/2 N-terminal" evidence="2">
    <location>
        <begin position="4"/>
        <end position="105"/>
    </location>
</feature>
<sequence length="120" mass="13090">VLKSPLSRTTLTLVGVSACVLAVVCGSQLSCPLTVKVTLHVPEHFIADGSRFVISEGSYLDVSDWLNPAQLSLFYQVNASSPWVQDLCGQRTTDACEQICDPETDVTYLAPDSKKMQRDI</sequence>
<dbReference type="GO" id="GO:0001764">
    <property type="term" value="P:neuron migration"/>
    <property type="evidence" value="ECO:0007669"/>
    <property type="project" value="InterPro"/>
</dbReference>
<dbReference type="GO" id="GO:0016020">
    <property type="term" value="C:membrane"/>
    <property type="evidence" value="ECO:0007669"/>
    <property type="project" value="TreeGrafter"/>
</dbReference>
<reference evidence="4" key="1">
    <citation type="journal article" date="2016" name="Nature">
        <title>Genome evolution in the allotetraploid frog Xenopus laevis.</title>
        <authorList>
            <person name="Session A.M."/>
            <person name="Uno Y."/>
            <person name="Kwon T."/>
            <person name="Chapman J.A."/>
            <person name="Toyoda A."/>
            <person name="Takahashi S."/>
            <person name="Fukui A."/>
            <person name="Hikosaka A."/>
            <person name="Suzuki A."/>
            <person name="Kondo M."/>
            <person name="van Heeringen S.J."/>
            <person name="Quigley I."/>
            <person name="Heinz S."/>
            <person name="Ogino H."/>
            <person name="Ochi H."/>
            <person name="Hellsten U."/>
            <person name="Lyons J.B."/>
            <person name="Simakov O."/>
            <person name="Putnam N."/>
            <person name="Stites J."/>
            <person name="Kuroki Y."/>
            <person name="Tanaka T."/>
            <person name="Michiue T."/>
            <person name="Watanabe M."/>
            <person name="Bogdanovic O."/>
            <person name="Lister R."/>
            <person name="Georgiou G."/>
            <person name="Paranjpe S.S."/>
            <person name="van Kruijsbergen I."/>
            <person name="Shu S."/>
            <person name="Carlson J."/>
            <person name="Kinoshita T."/>
            <person name="Ohta Y."/>
            <person name="Mawaribuchi S."/>
            <person name="Jenkins J."/>
            <person name="Grimwood J."/>
            <person name="Schmutz J."/>
            <person name="Mitros T."/>
            <person name="Mozaffari S.V."/>
            <person name="Suzuki Y."/>
            <person name="Haramoto Y."/>
            <person name="Yamamoto T.S."/>
            <person name="Takagi C."/>
            <person name="Heald R."/>
            <person name="Miller K."/>
            <person name="Haudenschild C."/>
            <person name="Kitzman J."/>
            <person name="Nakayama T."/>
            <person name="Izutsu Y."/>
            <person name="Robert J."/>
            <person name="Fortriede J."/>
            <person name="Burns K."/>
            <person name="Lotay V."/>
            <person name="Karimi K."/>
            <person name="Yasuoka Y."/>
            <person name="Dichmann D.S."/>
            <person name="Flajnik M.F."/>
            <person name="Houston D.W."/>
            <person name="Shendure J."/>
            <person name="DuPasquier L."/>
            <person name="Vize P.D."/>
            <person name="Zorn A.M."/>
            <person name="Ito M."/>
            <person name="Marcotte E.M."/>
            <person name="Wallingford J.B."/>
            <person name="Ito Y."/>
            <person name="Asashima M."/>
            <person name="Ueno N."/>
            <person name="Matsuda Y."/>
            <person name="Veenstra G.J."/>
            <person name="Fujiyama A."/>
            <person name="Harland R.M."/>
            <person name="Taira M."/>
            <person name="Rokhsar D.S."/>
        </authorList>
    </citation>
    <scope>NUCLEOTIDE SEQUENCE [LARGE SCALE GENOMIC DNA]</scope>
    <source>
        <strain evidence="4">J</strain>
    </source>
</reference>
<dbReference type="GO" id="GO:0043533">
    <property type="term" value="F:inositol 1,3,4,5 tetrakisphosphate binding"/>
    <property type="evidence" value="ECO:0007669"/>
    <property type="project" value="TreeGrafter"/>
</dbReference>
<dbReference type="PANTHER" id="PTHR16592:SF2">
    <property type="entry name" value="ASTROTACTIN-2"/>
    <property type="match status" value="1"/>
</dbReference>
<dbReference type="PANTHER" id="PTHR16592">
    <property type="entry name" value="ASTROTACTIN-1-LIKE"/>
    <property type="match status" value="1"/>
</dbReference>
<dbReference type="EMBL" id="CM004481">
    <property type="protein sequence ID" value="OCT65667.1"/>
    <property type="molecule type" value="Genomic_DNA"/>
</dbReference>
<feature type="non-terminal residue" evidence="3">
    <location>
        <position position="1"/>
    </location>
</feature>
<accession>A0A974C386</accession>
<dbReference type="Proteomes" id="UP000694892">
    <property type="component" value="Chromosome 8S"/>
</dbReference>
<dbReference type="InterPro" id="IPR026995">
    <property type="entry name" value="Astrotactin"/>
</dbReference>
<keyword evidence="1" id="KW-0732">Signal</keyword>